<dbReference type="InterPro" id="IPR050091">
    <property type="entry name" value="PKS_NRPS_Biosynth_Enz"/>
</dbReference>
<dbReference type="SMART" id="SM00825">
    <property type="entry name" value="PKS_KS"/>
    <property type="match status" value="1"/>
</dbReference>
<dbReference type="Pfam" id="PF00109">
    <property type="entry name" value="ketoacyl-synt"/>
    <property type="match status" value="1"/>
</dbReference>
<evidence type="ECO:0000256" key="2">
    <source>
        <dbReference type="ARBA" id="ARBA00022553"/>
    </source>
</evidence>
<evidence type="ECO:0000256" key="3">
    <source>
        <dbReference type="ARBA" id="ARBA00022679"/>
    </source>
</evidence>
<sequence length="248" mass="27405">MVEFTTNADAHQIPAWSTLGRVDADTRPRRPHQLTPDEGTVDFEPAAIVGMALRLPGGVSTPSEFWSMLINKEDGRCEIPASRYNIDGFHHPTEPHSIKPRHGYFLKEDPALFDAGFFNITTLEAERMDPQQRLLLEVAWECLESSWEGDWRGKRIGCYVGVFEGDWLEVACKDTEVIDRYRAVGTGAFALANRISYEFDLRGPSMTIETGCLTAPVPVGVGVKGAANSFGGEHAVLAHCDCHARGKD</sequence>
<dbReference type="EMBL" id="JBFTWV010000177">
    <property type="protein sequence ID" value="KAL2784493.1"/>
    <property type="molecule type" value="Genomic_DNA"/>
</dbReference>
<dbReference type="InterPro" id="IPR014030">
    <property type="entry name" value="Ketoacyl_synth_N"/>
</dbReference>
<proteinExistence type="predicted"/>
<evidence type="ECO:0000313" key="8">
    <source>
        <dbReference type="Proteomes" id="UP001610563"/>
    </source>
</evidence>
<feature type="region of interest" description="Disordered" evidence="5">
    <location>
        <begin position="19"/>
        <end position="39"/>
    </location>
</feature>
<keyword evidence="1" id="KW-0596">Phosphopantetheine</keyword>
<evidence type="ECO:0000259" key="6">
    <source>
        <dbReference type="PROSITE" id="PS52004"/>
    </source>
</evidence>
<keyword evidence="2" id="KW-0597">Phosphoprotein</keyword>
<reference evidence="7 8" key="1">
    <citation type="submission" date="2024-07" db="EMBL/GenBank/DDBJ databases">
        <title>Section-level genome sequencing and comparative genomics of Aspergillus sections Usti and Cavernicolus.</title>
        <authorList>
            <consortium name="Lawrence Berkeley National Laboratory"/>
            <person name="Nybo J.L."/>
            <person name="Vesth T.C."/>
            <person name="Theobald S."/>
            <person name="Frisvad J.C."/>
            <person name="Larsen T.O."/>
            <person name="Kjaerboelling I."/>
            <person name="Rothschild-Mancinelli K."/>
            <person name="Lyhne E.K."/>
            <person name="Kogle M.E."/>
            <person name="Barry K."/>
            <person name="Clum A."/>
            <person name="Na H."/>
            <person name="Ledsgaard L."/>
            <person name="Lin J."/>
            <person name="Lipzen A."/>
            <person name="Kuo A."/>
            <person name="Riley R."/>
            <person name="Mondo S."/>
            <person name="Labutti K."/>
            <person name="Haridas S."/>
            <person name="Pangalinan J."/>
            <person name="Salamov A.A."/>
            <person name="Simmons B.A."/>
            <person name="Magnuson J.K."/>
            <person name="Chen J."/>
            <person name="Drula E."/>
            <person name="Henrissat B."/>
            <person name="Wiebenga A."/>
            <person name="Lubbers R.J."/>
            <person name="Gomes A.C."/>
            <person name="Makela M.R."/>
            <person name="Stajich J."/>
            <person name="Grigoriev I.V."/>
            <person name="Mortensen U.H."/>
            <person name="De Vries R.P."/>
            <person name="Baker S.E."/>
            <person name="Andersen M.R."/>
        </authorList>
    </citation>
    <scope>NUCLEOTIDE SEQUENCE [LARGE SCALE GENOMIC DNA]</scope>
    <source>
        <strain evidence="7 8">CBS 209.92</strain>
    </source>
</reference>
<comment type="caution">
    <text evidence="7">The sequence shown here is derived from an EMBL/GenBank/DDBJ whole genome shotgun (WGS) entry which is preliminary data.</text>
</comment>
<accession>A0ABR4FMJ1</accession>
<dbReference type="InterPro" id="IPR016039">
    <property type="entry name" value="Thiolase-like"/>
</dbReference>
<gene>
    <name evidence="7" type="ORF">BJX66DRAFT_84819</name>
</gene>
<feature type="domain" description="Ketosynthase family 3 (KS3)" evidence="6">
    <location>
        <begin position="43"/>
        <end position="248"/>
    </location>
</feature>
<evidence type="ECO:0000256" key="4">
    <source>
        <dbReference type="ARBA" id="ARBA00023268"/>
    </source>
</evidence>
<dbReference type="InterPro" id="IPR020841">
    <property type="entry name" value="PKS_Beta-ketoAc_synthase_dom"/>
</dbReference>
<dbReference type="Gene3D" id="3.40.47.10">
    <property type="match status" value="1"/>
</dbReference>
<organism evidence="7 8">
    <name type="scientific">Aspergillus keveii</name>
    <dbReference type="NCBI Taxonomy" id="714993"/>
    <lineage>
        <taxon>Eukaryota</taxon>
        <taxon>Fungi</taxon>
        <taxon>Dikarya</taxon>
        <taxon>Ascomycota</taxon>
        <taxon>Pezizomycotina</taxon>
        <taxon>Eurotiomycetes</taxon>
        <taxon>Eurotiomycetidae</taxon>
        <taxon>Eurotiales</taxon>
        <taxon>Aspergillaceae</taxon>
        <taxon>Aspergillus</taxon>
        <taxon>Aspergillus subgen. Nidulantes</taxon>
    </lineage>
</organism>
<evidence type="ECO:0000256" key="5">
    <source>
        <dbReference type="SAM" id="MobiDB-lite"/>
    </source>
</evidence>
<dbReference type="CDD" id="cd00833">
    <property type="entry name" value="PKS"/>
    <property type="match status" value="1"/>
</dbReference>
<dbReference type="PROSITE" id="PS52004">
    <property type="entry name" value="KS3_2"/>
    <property type="match status" value="1"/>
</dbReference>
<dbReference type="PANTHER" id="PTHR43775:SF49">
    <property type="entry name" value="SYNTHASE, PUTATIVE (JCVI)-RELATED"/>
    <property type="match status" value="1"/>
</dbReference>
<dbReference type="PANTHER" id="PTHR43775">
    <property type="entry name" value="FATTY ACID SYNTHASE"/>
    <property type="match status" value="1"/>
</dbReference>
<evidence type="ECO:0000313" key="7">
    <source>
        <dbReference type="EMBL" id="KAL2784493.1"/>
    </source>
</evidence>
<keyword evidence="4" id="KW-0511">Multifunctional enzyme</keyword>
<name>A0ABR4FMJ1_9EURO</name>
<protein>
    <submittedName>
        <fullName evidence="7">Beta-ketoacyl synthase</fullName>
    </submittedName>
</protein>
<keyword evidence="3" id="KW-0808">Transferase</keyword>
<dbReference type="SUPFAM" id="SSF53901">
    <property type="entry name" value="Thiolase-like"/>
    <property type="match status" value="1"/>
</dbReference>
<evidence type="ECO:0000256" key="1">
    <source>
        <dbReference type="ARBA" id="ARBA00022450"/>
    </source>
</evidence>
<dbReference type="Proteomes" id="UP001610563">
    <property type="component" value="Unassembled WGS sequence"/>
</dbReference>
<keyword evidence="8" id="KW-1185">Reference proteome</keyword>